<evidence type="ECO:0000313" key="2">
    <source>
        <dbReference type="EMBL" id="QGF22461.1"/>
    </source>
</evidence>
<dbReference type="Proteomes" id="UP000386847">
    <property type="component" value="Chromosome"/>
</dbReference>
<dbReference type="PANTHER" id="PTHR12993">
    <property type="entry name" value="N-ACETYLGLUCOSAMINYL-PHOSPHATIDYLINOSITOL DE-N-ACETYLASE-RELATED"/>
    <property type="match status" value="1"/>
</dbReference>
<keyword evidence="1" id="KW-0862">Zinc</keyword>
<dbReference type="InterPro" id="IPR003737">
    <property type="entry name" value="GlcNAc_PI_deacetylase-related"/>
</dbReference>
<evidence type="ECO:0000256" key="1">
    <source>
        <dbReference type="ARBA" id="ARBA00022833"/>
    </source>
</evidence>
<dbReference type="KEGG" id="rain:Rai3103_00765"/>
<dbReference type="GO" id="GO:0016137">
    <property type="term" value="P:glycoside metabolic process"/>
    <property type="evidence" value="ECO:0007669"/>
    <property type="project" value="UniProtKB-ARBA"/>
</dbReference>
<gene>
    <name evidence="2" type="ORF">Rai3103_00765</name>
</gene>
<protein>
    <submittedName>
        <fullName evidence="2">PIG-L family deacetylase</fullName>
    </submittedName>
</protein>
<organism evidence="2 3">
    <name type="scientific">Raineyella fluvialis</name>
    <dbReference type="NCBI Taxonomy" id="2662261"/>
    <lineage>
        <taxon>Bacteria</taxon>
        <taxon>Bacillati</taxon>
        <taxon>Actinomycetota</taxon>
        <taxon>Actinomycetes</taxon>
        <taxon>Propionibacteriales</taxon>
        <taxon>Propionibacteriaceae</taxon>
        <taxon>Raineyella</taxon>
    </lineage>
</organism>
<dbReference type="PANTHER" id="PTHR12993:SF11">
    <property type="entry name" value="N-ACETYLGLUCOSAMINYL-PHOSPHATIDYLINOSITOL DE-N-ACETYLASE"/>
    <property type="match status" value="1"/>
</dbReference>
<reference evidence="2 3" key="1">
    <citation type="submission" date="2019-10" db="EMBL/GenBank/DDBJ databases">
        <title>Genomic analysis of Raineyella sp. CBA3103.</title>
        <authorList>
            <person name="Roh S.W."/>
        </authorList>
    </citation>
    <scope>NUCLEOTIDE SEQUENCE [LARGE SCALE GENOMIC DNA]</scope>
    <source>
        <strain evidence="2 3">CBA3103</strain>
    </source>
</reference>
<dbReference type="InterPro" id="IPR024078">
    <property type="entry name" value="LmbE-like_dom_sf"/>
</dbReference>
<dbReference type="SUPFAM" id="SSF102588">
    <property type="entry name" value="LmbE-like"/>
    <property type="match status" value="1"/>
</dbReference>
<dbReference type="AlphaFoldDB" id="A0A5Q2F7M7"/>
<dbReference type="RefSeq" id="WP_153570971.1">
    <property type="nucleotide sequence ID" value="NZ_CP045725.1"/>
</dbReference>
<dbReference type="Gene3D" id="3.40.50.10320">
    <property type="entry name" value="LmbE-like"/>
    <property type="match status" value="1"/>
</dbReference>
<dbReference type="GO" id="GO:0016811">
    <property type="term" value="F:hydrolase activity, acting on carbon-nitrogen (but not peptide) bonds, in linear amides"/>
    <property type="evidence" value="ECO:0007669"/>
    <property type="project" value="TreeGrafter"/>
</dbReference>
<proteinExistence type="predicted"/>
<sequence>MARTFAVVVAHPDDDALTWAGTVAKHALDSDFRFILVQATDGEAGDIRDGFPASRETLGAVRRAECAAAWRAVGRPPDRLEWLGFPDGRVAEVPQAELADRIARVLEEETPDVVATFGPDGITGHPDHIAIGAATDLAFARLAGNGTPGFKRLLHHVLPLSVFNRWQRRRRAVDLPVFDPTRMYHWRGVPDDEVGLVVDCRAVRDRVASGILEHRSQLHVLVDQPVDIFGVQRTMGREWATVVWPPPLPPRRLLADVFDGL</sequence>
<dbReference type="EMBL" id="CP045725">
    <property type="protein sequence ID" value="QGF22461.1"/>
    <property type="molecule type" value="Genomic_DNA"/>
</dbReference>
<accession>A0A5Q2F7M7</accession>
<dbReference type="Pfam" id="PF02585">
    <property type="entry name" value="PIG-L"/>
    <property type="match status" value="1"/>
</dbReference>
<name>A0A5Q2F7M7_9ACTN</name>
<keyword evidence="3" id="KW-1185">Reference proteome</keyword>
<evidence type="ECO:0000313" key="3">
    <source>
        <dbReference type="Proteomes" id="UP000386847"/>
    </source>
</evidence>